<evidence type="ECO:0000256" key="1">
    <source>
        <dbReference type="SAM" id="SignalP"/>
    </source>
</evidence>
<keyword evidence="5" id="KW-1185">Reference proteome</keyword>
<accession>A0A2N5CKP6</accession>
<evidence type="ECO:0000313" key="3">
    <source>
        <dbReference type="EMBL" id="PLR06068.1"/>
    </source>
</evidence>
<sequence length="182" mass="19159">MFRTAFALCLCLSAATGAYAADPPTAADQKIIDSAMSAAPPALAKDAAIMSFSADGSMRHLRDGTNGYTCMPDIPTTPGVDPMCADANAMEWASAMFARKPPPEGKPGFIYMLMGGSDPSNLDPYATKPMDGHDWVKTGPHVMIVGAPGMLAGYPGGARPDTSKPYVMFPDTPYAHLMLPVR</sequence>
<feature type="chain" id="PRO_5044577581" evidence="1">
    <location>
        <begin position="21"/>
        <end position="182"/>
    </location>
</feature>
<dbReference type="EMBL" id="PJRQ01000055">
    <property type="protein sequence ID" value="PLR06068.1"/>
    <property type="molecule type" value="Genomic_DNA"/>
</dbReference>
<proteinExistence type="predicted"/>
<dbReference type="EMBL" id="CP026100">
    <property type="protein sequence ID" value="AYV47929.1"/>
    <property type="molecule type" value="Genomic_DNA"/>
</dbReference>
<dbReference type="Proteomes" id="UP000281192">
    <property type="component" value="Chromosome"/>
</dbReference>
<reference evidence="2 5" key="2">
    <citation type="submission" date="2018-01" db="EMBL/GenBank/DDBJ databases">
        <title>Complete genome sequence of Caulobacter flavus RHGG3.</title>
        <authorList>
            <person name="Yang E."/>
        </authorList>
    </citation>
    <scope>NUCLEOTIDE SEQUENCE [LARGE SCALE GENOMIC DNA]</scope>
    <source>
        <strain evidence="2 5">RHGG3</strain>
    </source>
</reference>
<evidence type="ECO:0000313" key="4">
    <source>
        <dbReference type="Proteomes" id="UP000234483"/>
    </source>
</evidence>
<gene>
    <name evidence="2" type="ORF">C1707_17625</name>
    <name evidence="3" type="ORF">CFHF_26400</name>
</gene>
<organism evidence="3 4">
    <name type="scientific">Caulobacter flavus</name>
    <dbReference type="NCBI Taxonomy" id="1679497"/>
    <lineage>
        <taxon>Bacteria</taxon>
        <taxon>Pseudomonadati</taxon>
        <taxon>Pseudomonadota</taxon>
        <taxon>Alphaproteobacteria</taxon>
        <taxon>Caulobacterales</taxon>
        <taxon>Caulobacteraceae</taxon>
        <taxon>Caulobacter</taxon>
    </lineage>
</organism>
<name>A0A2N5CKP6_9CAUL</name>
<dbReference type="Proteomes" id="UP000234483">
    <property type="component" value="Unassembled WGS sequence"/>
</dbReference>
<protein>
    <submittedName>
        <fullName evidence="3">Uncharacterized protein</fullName>
    </submittedName>
</protein>
<evidence type="ECO:0000313" key="5">
    <source>
        <dbReference type="Proteomes" id="UP000281192"/>
    </source>
</evidence>
<keyword evidence="1" id="KW-0732">Signal</keyword>
<dbReference type="KEGG" id="cfh:C1707_17625"/>
<evidence type="ECO:0000313" key="2">
    <source>
        <dbReference type="EMBL" id="AYV47929.1"/>
    </source>
</evidence>
<feature type="signal peptide" evidence="1">
    <location>
        <begin position="1"/>
        <end position="20"/>
    </location>
</feature>
<dbReference type="RefSeq" id="WP_101715884.1">
    <property type="nucleotide sequence ID" value="NZ_CP026100.1"/>
</dbReference>
<dbReference type="AlphaFoldDB" id="A0A2N5CKP6"/>
<reference evidence="3 4" key="1">
    <citation type="submission" date="2017-12" db="EMBL/GenBank/DDBJ databases">
        <title>The genome sequence of Caulobacter flavus CGMCC1 15093.</title>
        <authorList>
            <person name="Gao J."/>
            <person name="Mao X."/>
            <person name="Sun J."/>
        </authorList>
    </citation>
    <scope>NUCLEOTIDE SEQUENCE [LARGE SCALE GENOMIC DNA]</scope>
    <source>
        <strain evidence="3 4">CGMCC1 15093</strain>
    </source>
</reference>
<dbReference type="OrthoDB" id="4760845at2"/>